<evidence type="ECO:0000313" key="3">
    <source>
        <dbReference type="Proteomes" id="UP001359559"/>
    </source>
</evidence>
<keyword evidence="1" id="KW-1133">Transmembrane helix</keyword>
<keyword evidence="1" id="KW-0472">Membrane</keyword>
<name>A0AAN9FNM8_CLITE</name>
<accession>A0AAN9FNM8</accession>
<dbReference type="AlphaFoldDB" id="A0AAN9FNM8"/>
<evidence type="ECO:0000256" key="1">
    <source>
        <dbReference type="SAM" id="Phobius"/>
    </source>
</evidence>
<reference evidence="2 3" key="1">
    <citation type="submission" date="2024-01" db="EMBL/GenBank/DDBJ databases">
        <title>The genomes of 5 underutilized Papilionoideae crops provide insights into root nodulation and disease resistance.</title>
        <authorList>
            <person name="Yuan L."/>
        </authorList>
    </citation>
    <scope>NUCLEOTIDE SEQUENCE [LARGE SCALE GENOMIC DNA]</scope>
    <source>
        <strain evidence="2">LY-2023</strain>
        <tissue evidence="2">Leaf</tissue>
    </source>
</reference>
<comment type="caution">
    <text evidence="2">The sequence shown here is derived from an EMBL/GenBank/DDBJ whole genome shotgun (WGS) entry which is preliminary data.</text>
</comment>
<organism evidence="2 3">
    <name type="scientific">Clitoria ternatea</name>
    <name type="common">Butterfly pea</name>
    <dbReference type="NCBI Taxonomy" id="43366"/>
    <lineage>
        <taxon>Eukaryota</taxon>
        <taxon>Viridiplantae</taxon>
        <taxon>Streptophyta</taxon>
        <taxon>Embryophyta</taxon>
        <taxon>Tracheophyta</taxon>
        <taxon>Spermatophyta</taxon>
        <taxon>Magnoliopsida</taxon>
        <taxon>eudicotyledons</taxon>
        <taxon>Gunneridae</taxon>
        <taxon>Pentapetalae</taxon>
        <taxon>rosids</taxon>
        <taxon>fabids</taxon>
        <taxon>Fabales</taxon>
        <taxon>Fabaceae</taxon>
        <taxon>Papilionoideae</taxon>
        <taxon>50 kb inversion clade</taxon>
        <taxon>NPAAA clade</taxon>
        <taxon>indigoferoid/millettioid clade</taxon>
        <taxon>Phaseoleae</taxon>
        <taxon>Clitoria</taxon>
    </lineage>
</organism>
<sequence length="100" mass="11568">MKKEIEKEEETSSLLSLLPPSFLAIFLSLSNFLSFFLSESLRFSRYPNTLCLKHPSPTLRSLSFTNGFFFIPQHQRVNLMQMKAFGEVKDCCLQLHFPSC</sequence>
<gene>
    <name evidence="2" type="ORF">RJT34_23938</name>
</gene>
<proteinExistence type="predicted"/>
<keyword evidence="1" id="KW-0812">Transmembrane</keyword>
<feature type="transmembrane region" description="Helical" evidence="1">
    <location>
        <begin position="17"/>
        <end position="37"/>
    </location>
</feature>
<dbReference type="Proteomes" id="UP001359559">
    <property type="component" value="Unassembled WGS sequence"/>
</dbReference>
<evidence type="ECO:0000313" key="2">
    <source>
        <dbReference type="EMBL" id="KAK7278899.1"/>
    </source>
</evidence>
<keyword evidence="3" id="KW-1185">Reference proteome</keyword>
<protein>
    <submittedName>
        <fullName evidence="2">Uncharacterized protein</fullName>
    </submittedName>
</protein>
<dbReference type="EMBL" id="JAYKXN010000006">
    <property type="protein sequence ID" value="KAK7278899.1"/>
    <property type="molecule type" value="Genomic_DNA"/>
</dbReference>